<keyword evidence="7 12" id="KW-0863">Zinc-finger</keyword>
<keyword evidence="17" id="KW-1185">Reference proteome</keyword>
<evidence type="ECO:0000256" key="8">
    <source>
        <dbReference type="ARBA" id="ARBA00022833"/>
    </source>
</evidence>
<keyword evidence="1 12" id="KW-0240">DNA-directed RNA polymerase</keyword>
<evidence type="ECO:0000256" key="7">
    <source>
        <dbReference type="ARBA" id="ARBA00022771"/>
    </source>
</evidence>
<keyword evidence="4 12" id="KW-0548">Nucleotidyltransferase</keyword>
<keyword evidence="11 12" id="KW-0804">Transcription</keyword>
<evidence type="ECO:0000256" key="1">
    <source>
        <dbReference type="ARBA" id="ARBA00022478"/>
    </source>
</evidence>
<dbReference type="NCBIfam" id="TIGR01391">
    <property type="entry name" value="dnaG"/>
    <property type="match status" value="1"/>
</dbReference>
<dbReference type="InterPro" id="IPR002694">
    <property type="entry name" value="Znf_CHC2"/>
</dbReference>
<dbReference type="InterPro" id="IPR013264">
    <property type="entry name" value="DNAG_N"/>
</dbReference>
<evidence type="ECO:0000256" key="4">
    <source>
        <dbReference type="ARBA" id="ARBA00022695"/>
    </source>
</evidence>
<evidence type="ECO:0000256" key="12">
    <source>
        <dbReference type="HAMAP-Rule" id="MF_00974"/>
    </source>
</evidence>
<dbReference type="Proteomes" id="UP000249590">
    <property type="component" value="Unassembled WGS sequence"/>
</dbReference>
<protein>
    <recommendedName>
        <fullName evidence="12">DNA primase</fullName>
        <ecNumber evidence="12">2.7.7.101</ecNumber>
    </recommendedName>
</protein>
<evidence type="ECO:0000259" key="15">
    <source>
        <dbReference type="PROSITE" id="PS50880"/>
    </source>
</evidence>
<evidence type="ECO:0000313" key="17">
    <source>
        <dbReference type="Proteomes" id="UP000249590"/>
    </source>
</evidence>
<dbReference type="CDD" id="cd03364">
    <property type="entry name" value="TOPRIM_DnaG_primases"/>
    <property type="match status" value="1"/>
</dbReference>
<dbReference type="EMBL" id="QHHQ01000007">
    <property type="protein sequence ID" value="RAH98273.1"/>
    <property type="molecule type" value="Genomic_DNA"/>
</dbReference>
<dbReference type="Pfam" id="PF08275">
    <property type="entry name" value="DNAG_N"/>
    <property type="match status" value="1"/>
</dbReference>
<evidence type="ECO:0000256" key="9">
    <source>
        <dbReference type="ARBA" id="ARBA00022842"/>
    </source>
</evidence>
<keyword evidence="6 12" id="KW-0479">Metal-binding</keyword>
<dbReference type="RefSeq" id="WP_111351075.1">
    <property type="nucleotide sequence ID" value="NZ_QHHQ01000007.1"/>
</dbReference>
<dbReference type="GO" id="GO:0008270">
    <property type="term" value="F:zinc ion binding"/>
    <property type="evidence" value="ECO:0007669"/>
    <property type="project" value="UniProtKB-UniRule"/>
</dbReference>
<dbReference type="InterPro" id="IPR030846">
    <property type="entry name" value="DnaG_bac"/>
</dbReference>
<dbReference type="GO" id="GO:0003899">
    <property type="term" value="F:DNA-directed RNA polymerase activity"/>
    <property type="evidence" value="ECO:0007669"/>
    <property type="project" value="UniProtKB-UniRule"/>
</dbReference>
<evidence type="ECO:0000256" key="14">
    <source>
        <dbReference type="SAM" id="MobiDB-lite"/>
    </source>
</evidence>
<dbReference type="InterPro" id="IPR037068">
    <property type="entry name" value="DNA_primase_core_N_sf"/>
</dbReference>
<dbReference type="GO" id="GO:0003677">
    <property type="term" value="F:DNA binding"/>
    <property type="evidence" value="ECO:0007669"/>
    <property type="project" value="UniProtKB-KW"/>
</dbReference>
<dbReference type="Gene3D" id="3.90.980.10">
    <property type="entry name" value="DNA primase, catalytic core, N-terminal domain"/>
    <property type="match status" value="1"/>
</dbReference>
<dbReference type="Gene3D" id="3.40.1360.10">
    <property type="match status" value="1"/>
</dbReference>
<dbReference type="HAMAP" id="MF_00974">
    <property type="entry name" value="DNA_primase_DnaG"/>
    <property type="match status" value="1"/>
</dbReference>
<organism evidence="16 17">
    <name type="scientific">Acuticoccus sediminis</name>
    <dbReference type="NCBI Taxonomy" id="2184697"/>
    <lineage>
        <taxon>Bacteria</taxon>
        <taxon>Pseudomonadati</taxon>
        <taxon>Pseudomonadota</taxon>
        <taxon>Alphaproteobacteria</taxon>
        <taxon>Hyphomicrobiales</taxon>
        <taxon>Amorphaceae</taxon>
        <taxon>Acuticoccus</taxon>
    </lineage>
</organism>
<keyword evidence="9" id="KW-0460">Magnesium</keyword>
<feature type="coiled-coil region" evidence="13">
    <location>
        <begin position="609"/>
        <end position="643"/>
    </location>
</feature>
<sequence length="650" mass="71006">MRFSQDFLAGLRERVPLSSIIGKVVTWDRRKSQPGRGDFWACCPFHQEKSPSFHVDDRKGFYHCFGCHESGDHITFMTSHGGLDFVDAVKQLAEEAGVPLPERDREEPREMRQRRVERGALEAAAALYASTLWSASGREALRYANGRGFGEETLKAFGFGLAPSVQGAVSRALSAEGIGEAELERTGLAVKRDGRLRDRFVGRLMVPIHDPRGKIVGFGGRSLDGREPKYLNSPQTPLFDKSKLLFNAHRARGPAHRANRLFIVEGYFDAIALAQAGVGEVVASCGTALTEDQLALAWAMADEPVLTFDGDKAGRMAAQRVIDRVLPLLSGGRSVQFLHLPEGQDPDDLIREGGRDAFEALAAKAVPLVDALFAREVEKGADTPERLAALDDRLDVLVGTIGDERLARNYRSALRERVWDLRRTRRSDRPASGARNGPGRSAGGRQQLGTRLTPPPPAAPIAAPAAADRALLDLERIALGLMVLRPHLIETFAEKLDASAFVSEAHAGFAALLAETYASHLPETAPDLIAALPPRAQMCLGELWGEAHEPIGPRLLQRFAILECDPDDAFLSRCMSLFVERLALRGEMAELASEPERMAAARGHDDGRLIRLTVAMQEHATRLQNAERELADEAAAMRRKKATGGTKTNA</sequence>
<comment type="domain">
    <text evidence="12">Contains an N-terminal zinc-binding domain, a central core domain that contains the primase activity, and a C-terminal DnaB-binding domain.</text>
</comment>
<dbReference type="SMART" id="SM00493">
    <property type="entry name" value="TOPRIM"/>
    <property type="match status" value="1"/>
</dbReference>
<dbReference type="InterPro" id="IPR036977">
    <property type="entry name" value="DNA_primase_Znf_CHC2"/>
</dbReference>
<comment type="similarity">
    <text evidence="12">Belongs to the DnaG primase family.</text>
</comment>
<reference evidence="16 17" key="1">
    <citation type="submission" date="2018-05" db="EMBL/GenBank/DDBJ databases">
        <title>Acuticoccus sediminis sp. nov., isolated from deep-sea sediment of Indian Ocean.</title>
        <authorList>
            <person name="Liu X."/>
            <person name="Lai Q."/>
            <person name="Du Y."/>
            <person name="Sun F."/>
            <person name="Zhang X."/>
            <person name="Wang S."/>
            <person name="Shao Z."/>
        </authorList>
    </citation>
    <scope>NUCLEOTIDE SEQUENCE [LARGE SCALE GENOMIC DNA]</scope>
    <source>
        <strain evidence="16 17">PTG4-2</strain>
    </source>
</reference>
<dbReference type="PROSITE" id="PS50880">
    <property type="entry name" value="TOPRIM"/>
    <property type="match status" value="1"/>
</dbReference>
<dbReference type="Gene3D" id="3.90.580.10">
    <property type="entry name" value="Zinc finger, CHC2-type domain"/>
    <property type="match status" value="1"/>
</dbReference>
<keyword evidence="13" id="KW-0175">Coiled coil</keyword>
<dbReference type="FunFam" id="3.40.1360.10:FF:000002">
    <property type="entry name" value="DNA primase"/>
    <property type="match status" value="1"/>
</dbReference>
<dbReference type="GO" id="GO:0006269">
    <property type="term" value="P:DNA replication, synthesis of primer"/>
    <property type="evidence" value="ECO:0007669"/>
    <property type="project" value="UniProtKB-UniRule"/>
</dbReference>
<dbReference type="InterPro" id="IPR006295">
    <property type="entry name" value="DNA_primase_DnaG"/>
</dbReference>
<name>A0A8B2NKZ7_9HYPH</name>
<proteinExistence type="inferred from homology"/>
<comment type="caution">
    <text evidence="16">The sequence shown here is derived from an EMBL/GenBank/DDBJ whole genome shotgun (WGS) entry which is preliminary data.</text>
</comment>
<comment type="catalytic activity">
    <reaction evidence="12">
        <text>ssDNA + n NTP = ssDNA/pppN(pN)n-1 hybrid + (n-1) diphosphate.</text>
        <dbReference type="EC" id="2.7.7.101"/>
    </reaction>
</comment>
<dbReference type="GO" id="GO:1990077">
    <property type="term" value="C:primosome complex"/>
    <property type="evidence" value="ECO:0007669"/>
    <property type="project" value="UniProtKB-KW"/>
</dbReference>
<comment type="cofactor">
    <cofactor evidence="12">
        <name>Zn(2+)</name>
        <dbReference type="ChEBI" id="CHEBI:29105"/>
    </cofactor>
    <text evidence="12">Binds 1 zinc ion per monomer.</text>
</comment>
<dbReference type="GO" id="GO:0005737">
    <property type="term" value="C:cytoplasm"/>
    <property type="evidence" value="ECO:0007669"/>
    <property type="project" value="TreeGrafter"/>
</dbReference>
<dbReference type="AlphaFoldDB" id="A0A8B2NKZ7"/>
<dbReference type="SMART" id="SM00400">
    <property type="entry name" value="ZnF_CHCC"/>
    <property type="match status" value="1"/>
</dbReference>
<dbReference type="SUPFAM" id="SSF56731">
    <property type="entry name" value="DNA primase core"/>
    <property type="match status" value="1"/>
</dbReference>
<evidence type="ECO:0000256" key="6">
    <source>
        <dbReference type="ARBA" id="ARBA00022723"/>
    </source>
</evidence>
<feature type="zinc finger region" description="CHC2-type" evidence="12">
    <location>
        <begin position="43"/>
        <end position="67"/>
    </location>
</feature>
<dbReference type="Pfam" id="PF01807">
    <property type="entry name" value="Zn_ribbon_DnaG"/>
    <property type="match status" value="1"/>
</dbReference>
<dbReference type="PANTHER" id="PTHR30313">
    <property type="entry name" value="DNA PRIMASE"/>
    <property type="match status" value="1"/>
</dbReference>
<evidence type="ECO:0000256" key="2">
    <source>
        <dbReference type="ARBA" id="ARBA00022515"/>
    </source>
</evidence>
<keyword evidence="10 12" id="KW-0238">DNA-binding</keyword>
<dbReference type="InterPro" id="IPR050219">
    <property type="entry name" value="DnaG_primase"/>
</dbReference>
<keyword evidence="5 12" id="KW-0235">DNA replication</keyword>
<dbReference type="Pfam" id="PF13155">
    <property type="entry name" value="Toprim_2"/>
    <property type="match status" value="1"/>
</dbReference>
<keyword evidence="3 12" id="KW-0808">Transferase</keyword>
<dbReference type="SUPFAM" id="SSF57783">
    <property type="entry name" value="Zinc beta-ribbon"/>
    <property type="match status" value="1"/>
</dbReference>
<accession>A0A8B2NKZ7</accession>
<evidence type="ECO:0000256" key="3">
    <source>
        <dbReference type="ARBA" id="ARBA00022679"/>
    </source>
</evidence>
<dbReference type="GO" id="GO:0000428">
    <property type="term" value="C:DNA-directed RNA polymerase complex"/>
    <property type="evidence" value="ECO:0007669"/>
    <property type="project" value="UniProtKB-KW"/>
</dbReference>
<keyword evidence="8 12" id="KW-0862">Zinc</keyword>
<dbReference type="InterPro" id="IPR006171">
    <property type="entry name" value="TOPRIM_dom"/>
</dbReference>
<dbReference type="OrthoDB" id="9803773at2"/>
<keyword evidence="2 12" id="KW-0639">Primosome</keyword>
<evidence type="ECO:0000256" key="5">
    <source>
        <dbReference type="ARBA" id="ARBA00022705"/>
    </source>
</evidence>
<dbReference type="EC" id="2.7.7.101" evidence="12"/>
<comment type="function">
    <text evidence="12">RNA polymerase that catalyzes the synthesis of short RNA molecules used as primers for DNA polymerase during DNA replication.</text>
</comment>
<evidence type="ECO:0000313" key="16">
    <source>
        <dbReference type="EMBL" id="RAH98273.1"/>
    </source>
</evidence>
<comment type="subunit">
    <text evidence="12">Monomer. Interacts with DnaB.</text>
</comment>
<dbReference type="InterPro" id="IPR034151">
    <property type="entry name" value="TOPRIM_DnaG_bac"/>
</dbReference>
<feature type="region of interest" description="Disordered" evidence="14">
    <location>
        <begin position="425"/>
        <end position="460"/>
    </location>
</feature>
<dbReference type="PANTHER" id="PTHR30313:SF2">
    <property type="entry name" value="DNA PRIMASE"/>
    <property type="match status" value="1"/>
</dbReference>
<feature type="domain" description="Toprim" evidence="15">
    <location>
        <begin position="259"/>
        <end position="341"/>
    </location>
</feature>
<evidence type="ECO:0000256" key="11">
    <source>
        <dbReference type="ARBA" id="ARBA00023163"/>
    </source>
</evidence>
<gene>
    <name evidence="12 16" type="primary">dnaG</name>
    <name evidence="16" type="ORF">DLJ53_26555</name>
</gene>
<evidence type="ECO:0000256" key="13">
    <source>
        <dbReference type="SAM" id="Coils"/>
    </source>
</evidence>
<evidence type="ECO:0000256" key="10">
    <source>
        <dbReference type="ARBA" id="ARBA00023125"/>
    </source>
</evidence>